<accession>A0AAW9K7D1</accession>
<dbReference type="InterPro" id="IPR014729">
    <property type="entry name" value="Rossmann-like_a/b/a_fold"/>
</dbReference>
<reference evidence="2" key="1">
    <citation type="submission" date="2023-08" db="EMBL/GenBank/DDBJ databases">
        <title>Genomic characterization of piscicolin 126 produced by Carnobacterium maltaromaticum CM22 strain isolated from salmon (Salmo salar).</title>
        <authorList>
            <person name="Gonzalez-Gragera E."/>
            <person name="Garcia-Lopez J.D."/>
            <person name="Teso-Perez C."/>
            <person name="Gimenez-Hernandez I."/>
            <person name="Peralta-Sanchez J.M."/>
            <person name="Valdivia E."/>
            <person name="Montalban-Lopez M."/>
            <person name="Martin-Platero A.M."/>
            <person name="Banos A."/>
            <person name="Martinez-Bueno M."/>
        </authorList>
    </citation>
    <scope>NUCLEOTIDE SEQUENCE</scope>
    <source>
        <strain evidence="2">CM22</strain>
    </source>
</reference>
<dbReference type="Gene3D" id="3.90.1490.10">
    <property type="entry name" value="putative n-type atp pyrophosphatase, domain 2"/>
    <property type="match status" value="1"/>
</dbReference>
<proteinExistence type="predicted"/>
<dbReference type="RefSeq" id="WP_015077558.1">
    <property type="nucleotide sequence ID" value="NZ_BJOJ01000081.1"/>
</dbReference>
<dbReference type="Proteomes" id="UP001290462">
    <property type="component" value="Unassembled WGS sequence"/>
</dbReference>
<dbReference type="GO" id="GO:0017183">
    <property type="term" value="P:protein histidyl modification to diphthamide"/>
    <property type="evidence" value="ECO:0007669"/>
    <property type="project" value="TreeGrafter"/>
</dbReference>
<organism evidence="2 3">
    <name type="scientific">Carnobacterium maltaromaticum</name>
    <name type="common">Carnobacterium piscicola</name>
    <dbReference type="NCBI Taxonomy" id="2751"/>
    <lineage>
        <taxon>Bacteria</taxon>
        <taxon>Bacillati</taxon>
        <taxon>Bacillota</taxon>
        <taxon>Bacilli</taxon>
        <taxon>Lactobacillales</taxon>
        <taxon>Carnobacteriaceae</taxon>
        <taxon>Carnobacterium</taxon>
    </lineage>
</organism>
<dbReference type="Pfam" id="PF01902">
    <property type="entry name" value="Diphthami_syn_2"/>
    <property type="match status" value="1"/>
</dbReference>
<keyword evidence="2" id="KW-0436">Ligase</keyword>
<protein>
    <submittedName>
        <fullName evidence="2">Diphthine--ammonia ligase</fullName>
        <ecNumber evidence="2">6.3.1.14</ecNumber>
    </submittedName>
</protein>
<dbReference type="CDD" id="cd01994">
    <property type="entry name" value="AANH_PF0828-like"/>
    <property type="match status" value="1"/>
</dbReference>
<feature type="domain" description="Diphthamide synthase" evidence="1">
    <location>
        <begin position="16"/>
        <end position="226"/>
    </location>
</feature>
<dbReference type="InterPro" id="IPR002761">
    <property type="entry name" value="Diphthami_syn_dom"/>
</dbReference>
<comment type="caution">
    <text evidence="2">The sequence shown here is derived from an EMBL/GenBank/DDBJ whole genome shotgun (WGS) entry which is preliminary data.</text>
</comment>
<dbReference type="EC" id="6.3.1.14" evidence="2"/>
<dbReference type="NCBIfam" id="TIGR00290">
    <property type="entry name" value="MJ0570_dom"/>
    <property type="match status" value="1"/>
</dbReference>
<evidence type="ECO:0000313" key="2">
    <source>
        <dbReference type="EMBL" id="MDZ5759156.1"/>
    </source>
</evidence>
<evidence type="ECO:0000259" key="1">
    <source>
        <dbReference type="Pfam" id="PF01902"/>
    </source>
</evidence>
<dbReference type="PANTHER" id="PTHR12196">
    <property type="entry name" value="DOMAIN OF UNKNOWN FUNCTION 71 DUF71 -CONTAINING PROTEIN"/>
    <property type="match status" value="1"/>
</dbReference>
<evidence type="ECO:0000313" key="3">
    <source>
        <dbReference type="Proteomes" id="UP001290462"/>
    </source>
</evidence>
<dbReference type="GO" id="GO:0017178">
    <property type="term" value="F:diphthine-ammonia ligase activity"/>
    <property type="evidence" value="ECO:0007669"/>
    <property type="project" value="UniProtKB-EC"/>
</dbReference>
<dbReference type="PANTHER" id="PTHR12196:SF2">
    <property type="entry name" value="DIPHTHINE--AMMONIA LIGASE"/>
    <property type="match status" value="1"/>
</dbReference>
<dbReference type="EMBL" id="JAVBVO010000003">
    <property type="protein sequence ID" value="MDZ5759156.1"/>
    <property type="molecule type" value="Genomic_DNA"/>
</dbReference>
<dbReference type="AlphaFoldDB" id="A0AAW9K7D1"/>
<dbReference type="Gene3D" id="3.40.50.620">
    <property type="entry name" value="HUPs"/>
    <property type="match status" value="1"/>
</dbReference>
<dbReference type="SUPFAM" id="SSF52402">
    <property type="entry name" value="Adenine nucleotide alpha hydrolases-like"/>
    <property type="match status" value="1"/>
</dbReference>
<sequence>MKFNELNPSQKAKGKMCFSYSGGKDSMLALHELIEIGYQPVCLVTAINLDVERSWFHGISEPLLEAVAESLGIPLLKIRSDARSYQTEFIKGLEEAKALGAEYCGFGDIDGAENRKWDEDTATEAGLIPLLPLWQRDHEKCVADFLNKGYSAVIKTISKSYSIPQELLGKTLNTEIVTFLRENELDVCGENGEYHTFVVDGPLFKKPVEFETIGIYENEYCYSLNIQ</sequence>
<gene>
    <name evidence="2" type="ORF">RAK27_10845</name>
</gene>
<dbReference type="InterPro" id="IPR030662">
    <property type="entry name" value="DPH6/MJ0570"/>
</dbReference>
<name>A0AAW9K7D1_CARML</name>